<dbReference type="InterPro" id="IPR018914">
    <property type="entry name" value="DUF2480"/>
</dbReference>
<evidence type="ECO:0000313" key="2">
    <source>
        <dbReference type="Proteomes" id="UP001185092"/>
    </source>
</evidence>
<organism evidence="1 2">
    <name type="scientific">Aureibacter tunicatorum</name>
    <dbReference type="NCBI Taxonomy" id="866807"/>
    <lineage>
        <taxon>Bacteria</taxon>
        <taxon>Pseudomonadati</taxon>
        <taxon>Bacteroidota</taxon>
        <taxon>Cytophagia</taxon>
        <taxon>Cytophagales</taxon>
        <taxon>Persicobacteraceae</taxon>
        <taxon>Aureibacter</taxon>
    </lineage>
</organism>
<dbReference type="RefSeq" id="WP_309937257.1">
    <property type="nucleotide sequence ID" value="NZ_AP025305.1"/>
</dbReference>
<keyword evidence="2" id="KW-1185">Reference proteome</keyword>
<dbReference type="Proteomes" id="UP001185092">
    <property type="component" value="Unassembled WGS sequence"/>
</dbReference>
<comment type="caution">
    <text evidence="1">The sequence shown here is derived from an EMBL/GenBank/DDBJ whole genome shotgun (WGS) entry which is preliminary data.</text>
</comment>
<dbReference type="EMBL" id="JAVDQD010000001">
    <property type="protein sequence ID" value="MDR6237786.1"/>
    <property type="molecule type" value="Genomic_DNA"/>
</dbReference>
<name>A0AAE3XHH9_9BACT</name>
<proteinExistence type="predicted"/>
<protein>
    <recommendedName>
        <fullName evidence="3">DUF2480 family protein</fullName>
    </recommendedName>
</protein>
<dbReference type="AlphaFoldDB" id="A0AAE3XHH9"/>
<gene>
    <name evidence="1" type="ORF">HNQ88_000762</name>
</gene>
<accession>A0AAE3XHH9</accession>
<dbReference type="Pfam" id="PF10652">
    <property type="entry name" value="DUF2480"/>
    <property type="match status" value="1"/>
</dbReference>
<evidence type="ECO:0000313" key="1">
    <source>
        <dbReference type="EMBL" id="MDR6237786.1"/>
    </source>
</evidence>
<reference evidence="1" key="1">
    <citation type="submission" date="2023-07" db="EMBL/GenBank/DDBJ databases">
        <title>Genomic Encyclopedia of Type Strains, Phase IV (KMG-IV): sequencing the most valuable type-strain genomes for metagenomic binning, comparative biology and taxonomic classification.</title>
        <authorList>
            <person name="Goeker M."/>
        </authorList>
    </citation>
    <scope>NUCLEOTIDE SEQUENCE</scope>
    <source>
        <strain evidence="1">DSM 26174</strain>
    </source>
</reference>
<evidence type="ECO:0008006" key="3">
    <source>
        <dbReference type="Google" id="ProtNLM"/>
    </source>
</evidence>
<sequence length="176" mass="19912">MSKQAEQGEIVNRVASSGLISIDLEEYYPKCPIVAYDIAPHLFMGIALKEMDFRKALGEEDWSQFEGKAVYLHCSVDAIIPTWAYMLLMTKLKPYAVKVLFGGEVDMRNALMLEAFDAIDFSEFQDKMIVIKGCGDLPVGEFAYVEFTNRLLPFAKSIMYGEPCSTVPVYKKPRKK</sequence>